<dbReference type="AlphaFoldDB" id="A0A430AKP5"/>
<keyword evidence="5" id="KW-1185">Reference proteome</keyword>
<evidence type="ECO:0000313" key="4">
    <source>
        <dbReference type="EMBL" id="RSU08583.1"/>
    </source>
</evidence>
<comment type="caution">
    <text evidence="4">The sequence shown here is derived from an EMBL/GenBank/DDBJ whole genome shotgun (WGS) entry which is preliminary data.</text>
</comment>
<feature type="signal peptide" evidence="2">
    <location>
        <begin position="1"/>
        <end position="26"/>
    </location>
</feature>
<dbReference type="EMBL" id="NGJZ01000001">
    <property type="protein sequence ID" value="RSU08583.1"/>
    <property type="molecule type" value="Genomic_DNA"/>
</dbReference>
<accession>A0A430AKP5</accession>
<feature type="domain" description="WxL" evidence="3">
    <location>
        <begin position="30"/>
        <end position="244"/>
    </location>
</feature>
<evidence type="ECO:0000256" key="1">
    <source>
        <dbReference type="SAM" id="MobiDB-lite"/>
    </source>
</evidence>
<reference evidence="4 5" key="1">
    <citation type="submission" date="2017-05" db="EMBL/GenBank/DDBJ databases">
        <title>Vagococcus spp. assemblies.</title>
        <authorList>
            <person name="Gulvik C.A."/>
        </authorList>
    </citation>
    <scope>NUCLEOTIDE SEQUENCE [LARGE SCALE GENOMIC DNA]</scope>
    <source>
        <strain evidence="4 5">DSM 24756</strain>
    </source>
</reference>
<dbReference type="Pfam" id="PF13731">
    <property type="entry name" value="WxL"/>
    <property type="match status" value="1"/>
</dbReference>
<name>A0A430AKP5_9ENTE</name>
<dbReference type="Proteomes" id="UP000288669">
    <property type="component" value="Unassembled WGS sequence"/>
</dbReference>
<evidence type="ECO:0000259" key="3">
    <source>
        <dbReference type="Pfam" id="PF13731"/>
    </source>
</evidence>
<proteinExistence type="predicted"/>
<evidence type="ECO:0000313" key="5">
    <source>
        <dbReference type="Proteomes" id="UP000288669"/>
    </source>
</evidence>
<dbReference type="OrthoDB" id="2339326at2"/>
<protein>
    <submittedName>
        <fullName evidence="4">Cell surface protein</fullName>
    </submittedName>
</protein>
<dbReference type="InterPro" id="IPR027994">
    <property type="entry name" value="WxL_dom"/>
</dbReference>
<sequence>MKKTTYLVLGSICLSTLLWAPSAVQAADGGVYDSNGQIIFEPSTEPVNPVDPTDPEKPVTPVDPTDPEKPVNPGTNGPLSIDYASSLDFGTQKITSKNETYTAKTQKYKDQSGNTKEGPNFVQVSDARGTEKGWKLTVKQNGQFKSESAKELTGAQVSFKNGTIVTASNSAKPTATASFELQPTGAEATVTSAQEGQGAGTYLTAWGTDATTGAESISLFVPGSTTKYAEKYSTTFTWTLSDVPGN</sequence>
<organism evidence="4 5">
    <name type="scientific">Vagococcus entomophilus</name>
    <dbReference type="NCBI Taxonomy" id="1160095"/>
    <lineage>
        <taxon>Bacteria</taxon>
        <taxon>Bacillati</taxon>
        <taxon>Bacillota</taxon>
        <taxon>Bacilli</taxon>
        <taxon>Lactobacillales</taxon>
        <taxon>Enterococcaceae</taxon>
        <taxon>Vagococcus</taxon>
    </lineage>
</organism>
<gene>
    <name evidence="4" type="ORF">CBF30_04960</name>
</gene>
<evidence type="ECO:0000256" key="2">
    <source>
        <dbReference type="SAM" id="SignalP"/>
    </source>
</evidence>
<feature type="region of interest" description="Disordered" evidence="1">
    <location>
        <begin position="38"/>
        <end position="80"/>
    </location>
</feature>
<dbReference type="RefSeq" id="WP_126823311.1">
    <property type="nucleotide sequence ID" value="NZ_JBHLWU010000001.1"/>
</dbReference>
<keyword evidence="2" id="KW-0732">Signal</keyword>
<feature type="chain" id="PRO_5019492547" evidence="2">
    <location>
        <begin position="27"/>
        <end position="246"/>
    </location>
</feature>